<feature type="compositionally biased region" description="Gly residues" evidence="1">
    <location>
        <begin position="59"/>
        <end position="68"/>
    </location>
</feature>
<dbReference type="EMBL" id="JAFFGZ010000005">
    <property type="protein sequence ID" value="KAK4644151.1"/>
    <property type="molecule type" value="Genomic_DNA"/>
</dbReference>
<feature type="region of interest" description="Disordered" evidence="1">
    <location>
        <begin position="1"/>
        <end position="99"/>
    </location>
</feature>
<comment type="caution">
    <text evidence="2">The sequence shown here is derived from an EMBL/GenBank/DDBJ whole genome shotgun (WGS) entry which is preliminary data.</text>
</comment>
<protein>
    <recommendedName>
        <fullName evidence="4">C2H2-type domain-containing protein</fullName>
    </recommendedName>
</protein>
<organism evidence="2 3">
    <name type="scientific">Podospora bellae-mahoneyi</name>
    <dbReference type="NCBI Taxonomy" id="2093777"/>
    <lineage>
        <taxon>Eukaryota</taxon>
        <taxon>Fungi</taxon>
        <taxon>Dikarya</taxon>
        <taxon>Ascomycota</taxon>
        <taxon>Pezizomycotina</taxon>
        <taxon>Sordariomycetes</taxon>
        <taxon>Sordariomycetidae</taxon>
        <taxon>Sordariales</taxon>
        <taxon>Podosporaceae</taxon>
        <taxon>Podospora</taxon>
    </lineage>
</organism>
<evidence type="ECO:0008006" key="4">
    <source>
        <dbReference type="Google" id="ProtNLM"/>
    </source>
</evidence>
<feature type="compositionally biased region" description="Polar residues" evidence="1">
    <location>
        <begin position="558"/>
        <end position="579"/>
    </location>
</feature>
<proteinExistence type="predicted"/>
<feature type="compositionally biased region" description="Gly residues" evidence="1">
    <location>
        <begin position="545"/>
        <end position="554"/>
    </location>
</feature>
<feature type="region of interest" description="Disordered" evidence="1">
    <location>
        <begin position="541"/>
        <end position="592"/>
    </location>
</feature>
<feature type="compositionally biased region" description="Acidic residues" evidence="1">
    <location>
        <begin position="46"/>
        <end position="57"/>
    </location>
</feature>
<accession>A0ABR0FKA9</accession>
<name>A0ABR0FKA9_9PEZI</name>
<evidence type="ECO:0000313" key="2">
    <source>
        <dbReference type="EMBL" id="KAK4644151.1"/>
    </source>
</evidence>
<feature type="region of interest" description="Disordered" evidence="1">
    <location>
        <begin position="170"/>
        <end position="210"/>
    </location>
</feature>
<sequence>MAAAAGAPMPPPPPGPFNWGKPDLVAYYSDEGDDNNDQEVYGSDWIGEDGDGEDNDGQGDSGEGGNNDGGNEDAAGDQGNNTAQNDGTTDDEFQRPVPFDWNTYDSEDDEWAQQFKCIICPRDKLPFARSNNLRKHQQDIHLRPKQRTSQFWAQRKAKLVALEQSSPALAAHLKEQRTRRRRQKLAQREQKHQNSVAPAPNQARFAPVKRSSRLANPKLSQHQGNAGQRPIIPANINQRVQTHARPGPMTLLMRQHVGMEQTAQLENIPQANAVQPGNLGTGSITQGHPTPSVPISRYPAVPLDHNQVQAGAGIIAPNYLASGNAGISSQPPILRSHGQTGNRHHTPHRSGLSQGIQRTEDVLLSEQNLAAVRNGHLQQRQYGRRSVDDQYRSANSGLYDIHTPTHLMYGLGTTNNVQPRLGNPYQHGQAGGYGSGYSQGNVSGQNTGYLHGPNTGYVHNTGYFHDNAYVHNTGYVPNSGYVTSNRYGRRASYDPDNIYDLNYAHGQGTGYARNIGYNQGNGYSLGNSYILDNSYGLSNSRRTGNGYGQRGAYGLGQDQGQSARHAQVPQPGQRQTLGYEQTIDPRLLKESS</sequence>
<evidence type="ECO:0000256" key="1">
    <source>
        <dbReference type="SAM" id="MobiDB-lite"/>
    </source>
</evidence>
<keyword evidence="3" id="KW-1185">Reference proteome</keyword>
<dbReference type="Proteomes" id="UP001322138">
    <property type="component" value="Unassembled WGS sequence"/>
</dbReference>
<gene>
    <name evidence="2" type="ORF">QC761_302500</name>
</gene>
<dbReference type="RefSeq" id="XP_062733127.1">
    <property type="nucleotide sequence ID" value="XM_062877388.1"/>
</dbReference>
<dbReference type="GeneID" id="87896870"/>
<evidence type="ECO:0000313" key="3">
    <source>
        <dbReference type="Proteomes" id="UP001322138"/>
    </source>
</evidence>
<reference evidence="2 3" key="1">
    <citation type="journal article" date="2023" name="bioRxiv">
        <title>High-quality genome assemblies of four members of thePodospora anserinaspecies complex.</title>
        <authorList>
            <person name="Ament-Velasquez S.L."/>
            <person name="Vogan A.A."/>
            <person name="Wallerman O."/>
            <person name="Hartmann F."/>
            <person name="Gautier V."/>
            <person name="Silar P."/>
            <person name="Giraud T."/>
            <person name="Johannesson H."/>
        </authorList>
    </citation>
    <scope>NUCLEOTIDE SEQUENCE [LARGE SCALE GENOMIC DNA]</scope>
    <source>
        <strain evidence="2 3">CBS 112042</strain>
    </source>
</reference>